<feature type="repeat" description="TPR" evidence="1">
    <location>
        <begin position="212"/>
        <end position="245"/>
    </location>
</feature>
<evidence type="ECO:0000313" key="3">
    <source>
        <dbReference type="EMBL" id="MFC5813789.1"/>
    </source>
</evidence>
<reference evidence="4" key="1">
    <citation type="journal article" date="2019" name="Int. J. Syst. Evol. Microbiol.">
        <title>The Global Catalogue of Microorganisms (GCM) 10K type strain sequencing project: providing services to taxonomists for standard genome sequencing and annotation.</title>
        <authorList>
            <consortium name="The Broad Institute Genomics Platform"/>
            <consortium name="The Broad Institute Genome Sequencing Center for Infectious Disease"/>
            <person name="Wu L."/>
            <person name="Ma J."/>
        </authorList>
    </citation>
    <scope>NUCLEOTIDE SEQUENCE [LARGE SCALE GENOMIC DNA]</scope>
    <source>
        <strain evidence="4">CGMCC 4.7106</strain>
    </source>
</reference>
<sequence>MPSFKPPRWSKPAAPGYGHAADAAHFVAAPLLVAAGVAMIGVVGADREQFRWPGMTLLFLSIAMIVLVGSIQYGFQARALLYSAGDLEEWWGAADLERHEETLRSRQREEFRQWKIKIGKAVLLYNVGVAMLGAGLSLCVAPPADAGAGEAIPRWIACALVGAAAVAEFGWAVLARQDFQLHRPAWPGSGAGLDGAGAVRRLRARGRSDMNGSEYVRRGDELMAAGHIAAAVECFATALRLDPGDPDAHFGIGFCAYQSGDDARAVRALTTCIELRPQSPSVATAYMMRCMARANLQDRMGAMEDYREAVSRDPMMAEIIESMTCVGTAQLAVLAAFYPARMARIAQKLTALHPR</sequence>
<keyword evidence="2" id="KW-0472">Membrane</keyword>
<feature type="transmembrane region" description="Helical" evidence="2">
    <location>
        <begin position="23"/>
        <end position="45"/>
    </location>
</feature>
<dbReference type="InterPro" id="IPR019734">
    <property type="entry name" value="TPR_rpt"/>
</dbReference>
<proteinExistence type="predicted"/>
<dbReference type="Pfam" id="PF13432">
    <property type="entry name" value="TPR_16"/>
    <property type="match status" value="1"/>
</dbReference>
<dbReference type="PROSITE" id="PS50005">
    <property type="entry name" value="TPR"/>
    <property type="match status" value="1"/>
</dbReference>
<feature type="transmembrane region" description="Helical" evidence="2">
    <location>
        <begin position="57"/>
        <end position="75"/>
    </location>
</feature>
<keyword evidence="2" id="KW-0812">Transmembrane</keyword>
<evidence type="ECO:0000256" key="2">
    <source>
        <dbReference type="SAM" id="Phobius"/>
    </source>
</evidence>
<dbReference type="Proteomes" id="UP001596096">
    <property type="component" value="Unassembled WGS sequence"/>
</dbReference>
<evidence type="ECO:0000256" key="1">
    <source>
        <dbReference type="PROSITE-ProRule" id="PRU00339"/>
    </source>
</evidence>
<keyword evidence="1" id="KW-0802">TPR repeat</keyword>
<dbReference type="SMART" id="SM00028">
    <property type="entry name" value="TPR"/>
    <property type="match status" value="3"/>
</dbReference>
<feature type="transmembrane region" description="Helical" evidence="2">
    <location>
        <begin position="155"/>
        <end position="174"/>
    </location>
</feature>
<gene>
    <name evidence="3" type="ORF">ACFPUY_01770</name>
</gene>
<evidence type="ECO:0000313" key="4">
    <source>
        <dbReference type="Proteomes" id="UP001596096"/>
    </source>
</evidence>
<dbReference type="EMBL" id="JBHSNW010000001">
    <property type="protein sequence ID" value="MFC5813789.1"/>
    <property type="molecule type" value="Genomic_DNA"/>
</dbReference>
<name>A0ABW1BKN2_9ACTN</name>
<accession>A0ABW1BKN2</accession>
<comment type="caution">
    <text evidence="3">The sequence shown here is derived from an EMBL/GenBank/DDBJ whole genome shotgun (WGS) entry which is preliminary data.</text>
</comment>
<protein>
    <submittedName>
        <fullName evidence="3">Tetratricopeptide repeat protein</fullName>
    </submittedName>
</protein>
<feature type="transmembrane region" description="Helical" evidence="2">
    <location>
        <begin position="122"/>
        <end position="143"/>
    </location>
</feature>
<keyword evidence="4" id="KW-1185">Reference proteome</keyword>
<organism evidence="3 4">
    <name type="scientific">Nonomuraea harbinensis</name>
    <dbReference type="NCBI Taxonomy" id="1286938"/>
    <lineage>
        <taxon>Bacteria</taxon>
        <taxon>Bacillati</taxon>
        <taxon>Actinomycetota</taxon>
        <taxon>Actinomycetes</taxon>
        <taxon>Streptosporangiales</taxon>
        <taxon>Streptosporangiaceae</taxon>
        <taxon>Nonomuraea</taxon>
    </lineage>
</organism>
<dbReference type="RefSeq" id="WP_219542903.1">
    <property type="nucleotide sequence ID" value="NZ_JAHKRN010000001.1"/>
</dbReference>
<keyword evidence="2" id="KW-1133">Transmembrane helix</keyword>